<evidence type="ECO:0000313" key="4">
    <source>
        <dbReference type="EMBL" id="CAL5986858.1"/>
    </source>
</evidence>
<evidence type="ECO:0000313" key="3">
    <source>
        <dbReference type="EMBL" id="CAI9975587.1"/>
    </source>
</evidence>
<dbReference type="InterPro" id="IPR003409">
    <property type="entry name" value="MORN"/>
</dbReference>
<evidence type="ECO:0000256" key="1">
    <source>
        <dbReference type="ARBA" id="ARBA00022737"/>
    </source>
</evidence>
<dbReference type="GO" id="GO:0003682">
    <property type="term" value="F:chromatin binding"/>
    <property type="evidence" value="ECO:0007669"/>
    <property type="project" value="TreeGrafter"/>
</dbReference>
<dbReference type="AlphaFoldDB" id="A0AA86RPD8"/>
<dbReference type="CDD" id="cd18774">
    <property type="entry name" value="PDC2_HK_sensor"/>
    <property type="match status" value="1"/>
</dbReference>
<proteinExistence type="predicted"/>
<feature type="region of interest" description="Disordered" evidence="2">
    <location>
        <begin position="290"/>
        <end position="311"/>
    </location>
</feature>
<feature type="compositionally biased region" description="Polar residues" evidence="2">
    <location>
        <begin position="669"/>
        <end position="691"/>
    </location>
</feature>
<sequence>MSEVEIIATENYQYVGQVLGGYKHGKGALIFNDGGYYVGDFAEDRFSGNGTFKFQQAQMTGVFKSGEFNSGQLVYVNNLCQIIDGNYKNIVLNVYNKPYYRFNLQQDHENFQNKLKQINIQETQYAVHFNRDGTLVHTKNPYQVQQVIISSHFIYVGQILQEKMSGAGVLVFNDGSVFNGQFQQGRFQGNGTFTFANGITMNGIFFDGNFCQGQVISLDEKKVVQVLNYEWVKCLKIEEQVGKEKLLDYQLKIQNKTNNITLIDSSNIIIQYQFEANNQSTNKIVVKQHSVTKQNEQNKNEQSSSKNELQTQVQNENDQILDLELQIVNLKSQMKQTILNLTNEYENKLKKQQENYEIQIQQLQLHNTQLQFQIEKQNIKQTTQELIEVQNQADKTKLEMNESNKFTLQFSVKEQSLLNQYNTQRELDKKKLQEEFNVQKKALETEINTHNKNTSIIQQTVQLQDQLIQILTKDQKIVDLSCYAPNSPEYEIDRLQSEIRRINFNSNTQNSTLETSLQTQNKNQEVFNCQKLALETAKLIENECYTDKKQKIKELPDSKILTKDNNEMQTNNKQSNLQQLDENCVSIVIDMKLKSNDQVLKFIKLLQKQMPKSLTAEINIKYDVVVFVHKKDEEETLKTIRKLKIDGKHLQCETYKRQHEGKNIKQKENTQNQQPKSKQNIQETNSDNLQTILIEESREESKNQKMNTQRQSKHNITKQIHQNNIDKNVEQLDGSKQMVKSNKVNKTQIGQAQNFDQTLNSESSGIQINYYESSQSIEISESDDKTNKSGQNTNETKK</sequence>
<name>A0AA86RPD8_9EUKA</name>
<dbReference type="GO" id="GO:0005694">
    <property type="term" value="C:chromosome"/>
    <property type="evidence" value="ECO:0007669"/>
    <property type="project" value="TreeGrafter"/>
</dbReference>
<dbReference type="Gene3D" id="2.20.110.10">
    <property type="entry name" value="Histone H3 K4-specific methyltransferase SET7/9 N-terminal domain"/>
    <property type="match status" value="2"/>
</dbReference>
<dbReference type="GO" id="GO:0005634">
    <property type="term" value="C:nucleus"/>
    <property type="evidence" value="ECO:0007669"/>
    <property type="project" value="TreeGrafter"/>
</dbReference>
<comment type="caution">
    <text evidence="3">The sequence shown here is derived from an EMBL/GenBank/DDBJ whole genome shotgun (WGS) entry which is preliminary data.</text>
</comment>
<reference evidence="3" key="1">
    <citation type="submission" date="2023-06" db="EMBL/GenBank/DDBJ databases">
        <authorList>
            <person name="Kurt Z."/>
        </authorList>
    </citation>
    <scope>NUCLEOTIDE SEQUENCE</scope>
</reference>
<keyword evidence="5" id="KW-1185">Reference proteome</keyword>
<dbReference type="Proteomes" id="UP001642409">
    <property type="component" value="Unassembled WGS sequence"/>
</dbReference>
<keyword evidence="1" id="KW-0677">Repeat</keyword>
<organism evidence="3">
    <name type="scientific">Hexamita inflata</name>
    <dbReference type="NCBI Taxonomy" id="28002"/>
    <lineage>
        <taxon>Eukaryota</taxon>
        <taxon>Metamonada</taxon>
        <taxon>Diplomonadida</taxon>
        <taxon>Hexamitidae</taxon>
        <taxon>Hexamitinae</taxon>
        <taxon>Hexamita</taxon>
    </lineage>
</organism>
<feature type="region of interest" description="Disordered" evidence="2">
    <location>
        <begin position="656"/>
        <end position="725"/>
    </location>
</feature>
<evidence type="ECO:0000256" key="2">
    <source>
        <dbReference type="SAM" id="MobiDB-lite"/>
    </source>
</evidence>
<protein>
    <submittedName>
        <fullName evidence="3">MORN motif-containing protein</fullName>
    </submittedName>
    <submittedName>
        <fullName evidence="4">MORN_motif-containing protein</fullName>
    </submittedName>
</protein>
<dbReference type="EMBL" id="CAXDID020000020">
    <property type="protein sequence ID" value="CAL5986858.1"/>
    <property type="molecule type" value="Genomic_DNA"/>
</dbReference>
<feature type="compositionally biased region" description="Basic and acidic residues" evidence="2">
    <location>
        <begin position="656"/>
        <end position="668"/>
    </location>
</feature>
<feature type="compositionally biased region" description="Polar residues" evidence="2">
    <location>
        <begin position="788"/>
        <end position="798"/>
    </location>
</feature>
<dbReference type="PANTHER" id="PTHR46820:SF1">
    <property type="entry name" value="HISTONE-LYSINE N-METHYLTRANSFERASE SETD7"/>
    <property type="match status" value="1"/>
</dbReference>
<dbReference type="EMBL" id="CATOUU010001169">
    <property type="protein sequence ID" value="CAI9975587.1"/>
    <property type="molecule type" value="Genomic_DNA"/>
</dbReference>
<dbReference type="SMART" id="SM00698">
    <property type="entry name" value="MORN"/>
    <property type="match status" value="4"/>
</dbReference>
<dbReference type="PANTHER" id="PTHR46820">
    <property type="entry name" value="HISTONE-LYSINE N-METHYLTRANSFERASE SETD7"/>
    <property type="match status" value="1"/>
</dbReference>
<gene>
    <name evidence="3" type="ORF">HINF_LOCUS63232</name>
    <name evidence="4" type="ORF">HINF_LOCUS9617</name>
</gene>
<feature type="region of interest" description="Disordered" evidence="2">
    <location>
        <begin position="775"/>
        <end position="798"/>
    </location>
</feature>
<dbReference type="SUPFAM" id="SSF82185">
    <property type="entry name" value="Histone H3 K4-specific methyltransferase SET7/9 N-terminal domain"/>
    <property type="match status" value="2"/>
</dbReference>
<reference evidence="4 5" key="2">
    <citation type="submission" date="2024-07" db="EMBL/GenBank/DDBJ databases">
        <authorList>
            <person name="Akdeniz Z."/>
        </authorList>
    </citation>
    <scope>NUCLEOTIDE SEQUENCE [LARGE SCALE GENOMIC DNA]</scope>
</reference>
<accession>A0AA86RPD8</accession>
<evidence type="ECO:0000313" key="5">
    <source>
        <dbReference type="Proteomes" id="UP001642409"/>
    </source>
</evidence>
<dbReference type="GO" id="GO:0070828">
    <property type="term" value="P:heterochromatin organization"/>
    <property type="evidence" value="ECO:0007669"/>
    <property type="project" value="TreeGrafter"/>
</dbReference>
<dbReference type="Pfam" id="PF02493">
    <property type="entry name" value="MORN"/>
    <property type="match status" value="4"/>
</dbReference>